<evidence type="ECO:0000313" key="7">
    <source>
        <dbReference type="EnsemblMetazoa" id="Aqu2.1.20454_001"/>
    </source>
</evidence>
<dbReference type="GO" id="GO:0008270">
    <property type="term" value="F:zinc ion binding"/>
    <property type="evidence" value="ECO:0007669"/>
    <property type="project" value="UniProtKB-KW"/>
</dbReference>
<dbReference type="EnsemblMetazoa" id="Aqu2.1.20454_001">
    <property type="protein sequence ID" value="Aqu2.1.20454_001"/>
    <property type="gene ID" value="Aqu2.1.20454"/>
</dbReference>
<dbReference type="InterPro" id="IPR006612">
    <property type="entry name" value="THAP_Znf"/>
</dbReference>
<feature type="domain" description="THAP-type" evidence="6">
    <location>
        <begin position="1"/>
        <end position="87"/>
    </location>
</feature>
<name>A0A1X7TY70_AMPQE</name>
<dbReference type="AlphaFoldDB" id="A0A1X7TY70"/>
<evidence type="ECO:0000256" key="2">
    <source>
        <dbReference type="ARBA" id="ARBA00022771"/>
    </source>
</evidence>
<protein>
    <recommendedName>
        <fullName evidence="6">THAP-type domain-containing protein</fullName>
    </recommendedName>
</protein>
<dbReference type="PANTHER" id="PTHR46927">
    <property type="entry name" value="AGAP005574-PA"/>
    <property type="match status" value="1"/>
</dbReference>
<evidence type="ECO:0000259" key="6">
    <source>
        <dbReference type="PROSITE" id="PS50950"/>
    </source>
</evidence>
<sequence length="98" mass="11379">MPIRCVAGGCSNSYKGVSFLNFPNEQPRRIWISKVQTTRAKWTVTEHSKLYSAHFTDDYFETELALYASMGIDRRKRLKPTAVPSLFSHQTRNPQTRR</sequence>
<keyword evidence="4 5" id="KW-0238">DNA-binding</keyword>
<dbReference type="PANTHER" id="PTHR46927:SF3">
    <property type="entry name" value="THAP-TYPE DOMAIN-CONTAINING PROTEIN"/>
    <property type="match status" value="1"/>
</dbReference>
<keyword evidence="3" id="KW-0862">Zinc</keyword>
<dbReference type="SUPFAM" id="SSF57716">
    <property type="entry name" value="Glucocorticoid receptor-like (DNA-binding domain)"/>
    <property type="match status" value="1"/>
</dbReference>
<dbReference type="PROSITE" id="PS50950">
    <property type="entry name" value="ZF_THAP"/>
    <property type="match status" value="1"/>
</dbReference>
<organism evidence="7">
    <name type="scientific">Amphimedon queenslandica</name>
    <name type="common">Sponge</name>
    <dbReference type="NCBI Taxonomy" id="400682"/>
    <lineage>
        <taxon>Eukaryota</taxon>
        <taxon>Metazoa</taxon>
        <taxon>Porifera</taxon>
        <taxon>Demospongiae</taxon>
        <taxon>Heteroscleromorpha</taxon>
        <taxon>Haplosclerida</taxon>
        <taxon>Niphatidae</taxon>
        <taxon>Amphimedon</taxon>
    </lineage>
</organism>
<dbReference type="Pfam" id="PF05485">
    <property type="entry name" value="THAP"/>
    <property type="match status" value="1"/>
</dbReference>
<evidence type="ECO:0000256" key="3">
    <source>
        <dbReference type="ARBA" id="ARBA00022833"/>
    </source>
</evidence>
<keyword evidence="2 5" id="KW-0863">Zinc-finger</keyword>
<keyword evidence="1" id="KW-0479">Metal-binding</keyword>
<dbReference type="InterPro" id="IPR052224">
    <property type="entry name" value="THAP_domain_protein"/>
</dbReference>
<reference evidence="7" key="1">
    <citation type="submission" date="2017-05" db="UniProtKB">
        <authorList>
            <consortium name="EnsemblMetazoa"/>
        </authorList>
    </citation>
    <scope>IDENTIFICATION</scope>
</reference>
<evidence type="ECO:0000256" key="5">
    <source>
        <dbReference type="PROSITE-ProRule" id="PRU00309"/>
    </source>
</evidence>
<dbReference type="OMA" id="RRIWISK"/>
<dbReference type="InParanoid" id="A0A1X7TY70"/>
<accession>A0A1X7TY70</accession>
<evidence type="ECO:0000256" key="1">
    <source>
        <dbReference type="ARBA" id="ARBA00022723"/>
    </source>
</evidence>
<dbReference type="GO" id="GO:0003677">
    <property type="term" value="F:DNA binding"/>
    <property type="evidence" value="ECO:0007669"/>
    <property type="project" value="UniProtKB-UniRule"/>
</dbReference>
<proteinExistence type="predicted"/>
<evidence type="ECO:0000256" key="4">
    <source>
        <dbReference type="ARBA" id="ARBA00023125"/>
    </source>
</evidence>
<dbReference type="SMART" id="SM00980">
    <property type="entry name" value="THAP"/>
    <property type="match status" value="1"/>
</dbReference>